<sequence length="91" mass="8495">MTLRLVAAAASAASLTAASSSLTGSAGPRPHSATSQGQARAEACIVDAPSGKVVLLRVAASRAASSTAPVSATANAAASAAASTAGVAAKF</sequence>
<keyword evidence="2" id="KW-0732">Signal</keyword>
<comment type="caution">
    <text evidence="3">The sequence shown here is derived from an EMBL/GenBank/DDBJ whole genome shotgun (WGS) entry which is preliminary data.</text>
</comment>
<evidence type="ECO:0000256" key="1">
    <source>
        <dbReference type="SAM" id="MobiDB-lite"/>
    </source>
</evidence>
<feature type="chain" id="PRO_5012527732" evidence="2">
    <location>
        <begin position="18"/>
        <end position="91"/>
    </location>
</feature>
<dbReference type="AlphaFoldDB" id="A0A1V2GYR9"/>
<organism evidence="3 4">
    <name type="scientific">Teichococcus deserti</name>
    <dbReference type="NCBI Taxonomy" id="1817963"/>
    <lineage>
        <taxon>Bacteria</taxon>
        <taxon>Pseudomonadati</taxon>
        <taxon>Pseudomonadota</taxon>
        <taxon>Alphaproteobacteria</taxon>
        <taxon>Acetobacterales</taxon>
        <taxon>Roseomonadaceae</taxon>
        <taxon>Roseomonas</taxon>
    </lineage>
</organism>
<dbReference type="RefSeq" id="WP_076959002.1">
    <property type="nucleotide sequence ID" value="NZ_MLCO01000209.1"/>
</dbReference>
<dbReference type="Proteomes" id="UP000188879">
    <property type="component" value="Unassembled WGS sequence"/>
</dbReference>
<gene>
    <name evidence="3" type="ORF">BKE38_19655</name>
</gene>
<feature type="signal peptide" evidence="2">
    <location>
        <begin position="1"/>
        <end position="17"/>
    </location>
</feature>
<proteinExistence type="predicted"/>
<dbReference type="EMBL" id="MLCO01000209">
    <property type="protein sequence ID" value="ONG50056.1"/>
    <property type="molecule type" value="Genomic_DNA"/>
</dbReference>
<accession>A0A1V2GYR9</accession>
<keyword evidence="4" id="KW-1185">Reference proteome</keyword>
<feature type="region of interest" description="Disordered" evidence="1">
    <location>
        <begin position="19"/>
        <end position="41"/>
    </location>
</feature>
<reference evidence="3 4" key="1">
    <citation type="submission" date="2016-10" db="EMBL/GenBank/DDBJ databases">
        <title>Draft Genome sequence of Roseomonas sp. strain M3.</title>
        <authorList>
            <person name="Subhash Y."/>
            <person name="Lee S."/>
        </authorList>
    </citation>
    <scope>NUCLEOTIDE SEQUENCE [LARGE SCALE GENOMIC DNA]</scope>
    <source>
        <strain evidence="3 4">M3</strain>
    </source>
</reference>
<evidence type="ECO:0000256" key="2">
    <source>
        <dbReference type="SAM" id="SignalP"/>
    </source>
</evidence>
<evidence type="ECO:0000313" key="4">
    <source>
        <dbReference type="Proteomes" id="UP000188879"/>
    </source>
</evidence>
<name>A0A1V2GYR9_9PROT</name>
<protein>
    <submittedName>
        <fullName evidence="3">Uncharacterized protein</fullName>
    </submittedName>
</protein>
<evidence type="ECO:0000313" key="3">
    <source>
        <dbReference type="EMBL" id="ONG50056.1"/>
    </source>
</evidence>